<feature type="binding site" evidence="7">
    <location>
        <begin position="272"/>
        <end position="275"/>
    </location>
    <ligand>
        <name>GTP</name>
        <dbReference type="ChEBI" id="CHEBI:37565"/>
    </ligand>
</feature>
<proteinExistence type="inferred from homology"/>
<comment type="subunit">
    <text evidence="6">Monomer. Associates with the 50S ribosomal subunit.</text>
</comment>
<feature type="binding site" evidence="8">
    <location>
        <position position="252"/>
    </location>
    <ligand>
        <name>Mg(2+)</name>
        <dbReference type="ChEBI" id="CHEBI:18420"/>
    </ligand>
</feature>
<dbReference type="InterPro" id="IPR025121">
    <property type="entry name" value="GTPase_HflX_N"/>
</dbReference>
<dbReference type="HAMAP" id="MF_00900">
    <property type="entry name" value="GTPase_HflX"/>
    <property type="match status" value="1"/>
</dbReference>
<comment type="subcellular location">
    <subcellularLocation>
        <location evidence="6">Cytoplasm</location>
    </subcellularLocation>
    <text evidence="6">May associate with membranes.</text>
</comment>
<dbReference type="InterPro" id="IPR032305">
    <property type="entry name" value="GTP-bd_M"/>
</dbReference>
<accession>A0A0F5FIY3</accession>
<evidence type="ECO:0000313" key="11">
    <source>
        <dbReference type="Proteomes" id="UP000033632"/>
    </source>
</evidence>
<evidence type="ECO:0000256" key="8">
    <source>
        <dbReference type="PIRSR" id="PIRSR006809-2"/>
    </source>
</evidence>
<comment type="function">
    <text evidence="6">GTPase that associates with the 50S ribosomal subunit and may have a role during protein synthesis or ribosome biogenesis.</text>
</comment>
<protein>
    <recommendedName>
        <fullName evidence="6">GTPase HflX</fullName>
    </recommendedName>
    <alternativeName>
        <fullName evidence="6">GTP-binding protein HflX</fullName>
    </alternativeName>
</protein>
<feature type="binding site" evidence="8">
    <location>
        <position position="232"/>
    </location>
    <ligand>
        <name>Mg(2+)</name>
        <dbReference type="ChEBI" id="CHEBI:18420"/>
    </ligand>
</feature>
<dbReference type="Gene3D" id="6.10.250.2860">
    <property type="match status" value="1"/>
</dbReference>
<evidence type="ECO:0000256" key="1">
    <source>
        <dbReference type="ARBA" id="ARBA00022490"/>
    </source>
</evidence>
<keyword evidence="5 6" id="KW-0342">GTP-binding</keyword>
<evidence type="ECO:0000313" key="10">
    <source>
        <dbReference type="EMBL" id="KKB08515.1"/>
    </source>
</evidence>
<keyword evidence="11" id="KW-1185">Reference proteome</keyword>
<evidence type="ECO:0000256" key="2">
    <source>
        <dbReference type="ARBA" id="ARBA00022723"/>
    </source>
</evidence>
<evidence type="ECO:0000256" key="7">
    <source>
        <dbReference type="PIRSR" id="PIRSR006809-1"/>
    </source>
</evidence>
<dbReference type="AlphaFoldDB" id="A0A0F5FIY3"/>
<dbReference type="SUPFAM" id="SSF52540">
    <property type="entry name" value="P-loop containing nucleoside triphosphate hydrolases"/>
    <property type="match status" value="1"/>
</dbReference>
<dbReference type="Pfam" id="PF13167">
    <property type="entry name" value="GTP-bdg_N"/>
    <property type="match status" value="1"/>
</dbReference>
<keyword evidence="1 6" id="KW-0963">Cytoplasm</keyword>
<feature type="binding site" evidence="7">
    <location>
        <begin position="340"/>
        <end position="343"/>
    </location>
    <ligand>
        <name>GTP</name>
        <dbReference type="ChEBI" id="CHEBI:37565"/>
    </ligand>
</feature>
<name>A0A0F5FIY3_9HYPH</name>
<gene>
    <name evidence="6" type="primary">hflX</name>
    <name evidence="10" type="ORF">VE25_18550</name>
</gene>
<dbReference type="PANTHER" id="PTHR10229">
    <property type="entry name" value="GTP-BINDING PROTEIN HFLX"/>
    <property type="match status" value="1"/>
</dbReference>
<dbReference type="Pfam" id="PF01926">
    <property type="entry name" value="MMR_HSR1"/>
    <property type="match status" value="1"/>
</dbReference>
<dbReference type="STRING" id="443610.VE25_18550"/>
<dbReference type="CDD" id="cd01878">
    <property type="entry name" value="HflX"/>
    <property type="match status" value="1"/>
</dbReference>
<dbReference type="OrthoDB" id="9812272at2"/>
<dbReference type="GO" id="GO:0003924">
    <property type="term" value="F:GTPase activity"/>
    <property type="evidence" value="ECO:0007669"/>
    <property type="project" value="UniProtKB-UniRule"/>
</dbReference>
<dbReference type="GO" id="GO:0005737">
    <property type="term" value="C:cytoplasm"/>
    <property type="evidence" value="ECO:0007669"/>
    <property type="project" value="UniProtKB-SubCell"/>
</dbReference>
<dbReference type="PRINTS" id="PR00326">
    <property type="entry name" value="GTP1OBG"/>
</dbReference>
<dbReference type="Gene3D" id="3.40.50.11060">
    <property type="entry name" value="GTPase HflX, N-terminal domain"/>
    <property type="match status" value="1"/>
</dbReference>
<dbReference type="PATRIC" id="fig|443610.3.peg.2017"/>
<dbReference type="NCBIfam" id="TIGR03156">
    <property type="entry name" value="GTP_HflX"/>
    <property type="match status" value="1"/>
</dbReference>
<dbReference type="InterPro" id="IPR016496">
    <property type="entry name" value="GTPase_HflX"/>
</dbReference>
<feature type="binding site" evidence="7">
    <location>
        <begin position="225"/>
        <end position="232"/>
    </location>
    <ligand>
        <name>GTP</name>
        <dbReference type="ChEBI" id="CHEBI:37565"/>
    </ligand>
</feature>
<comment type="cofactor">
    <cofactor evidence="8">
        <name>Mg(2+)</name>
        <dbReference type="ChEBI" id="CHEBI:18420"/>
    </cofactor>
</comment>
<evidence type="ECO:0000256" key="3">
    <source>
        <dbReference type="ARBA" id="ARBA00022741"/>
    </source>
</evidence>
<dbReference type="InterPro" id="IPR030394">
    <property type="entry name" value="G_HFLX_dom"/>
</dbReference>
<keyword evidence="4 8" id="KW-0460">Magnesium</keyword>
<dbReference type="InterPro" id="IPR027417">
    <property type="entry name" value="P-loop_NTPase"/>
</dbReference>
<dbReference type="Gene3D" id="3.40.50.300">
    <property type="entry name" value="P-loop containing nucleotide triphosphate hydrolases"/>
    <property type="match status" value="1"/>
</dbReference>
<dbReference type="PROSITE" id="PS51705">
    <property type="entry name" value="G_HFLX"/>
    <property type="match status" value="1"/>
</dbReference>
<keyword evidence="3 6" id="KW-0547">Nucleotide-binding</keyword>
<evidence type="ECO:0000259" key="9">
    <source>
        <dbReference type="PROSITE" id="PS51705"/>
    </source>
</evidence>
<dbReference type="Pfam" id="PF16360">
    <property type="entry name" value="GTP-bdg_M"/>
    <property type="match status" value="1"/>
</dbReference>
<dbReference type="FunFam" id="3.40.50.11060:FF:000001">
    <property type="entry name" value="GTPase HflX"/>
    <property type="match status" value="1"/>
</dbReference>
<comment type="caution">
    <text evidence="10">The sequence shown here is derived from an EMBL/GenBank/DDBJ whole genome shotgun (WGS) entry which is preliminary data.</text>
</comment>
<dbReference type="PIRSF" id="PIRSF006809">
    <property type="entry name" value="GTP-binding_hflX_prd"/>
    <property type="match status" value="1"/>
</dbReference>
<dbReference type="Proteomes" id="UP000033632">
    <property type="component" value="Unassembled WGS sequence"/>
</dbReference>
<evidence type="ECO:0000256" key="4">
    <source>
        <dbReference type="ARBA" id="ARBA00022842"/>
    </source>
</evidence>
<feature type="binding site" evidence="7">
    <location>
        <begin position="371"/>
        <end position="373"/>
    </location>
    <ligand>
        <name>GTP</name>
        <dbReference type="ChEBI" id="CHEBI:37565"/>
    </ligand>
</feature>
<evidence type="ECO:0000256" key="6">
    <source>
        <dbReference type="HAMAP-Rule" id="MF_00900"/>
    </source>
</evidence>
<dbReference type="InterPro" id="IPR042108">
    <property type="entry name" value="GTPase_HflX_N_sf"/>
</dbReference>
<dbReference type="GO" id="GO:0043022">
    <property type="term" value="F:ribosome binding"/>
    <property type="evidence" value="ECO:0007669"/>
    <property type="project" value="TreeGrafter"/>
</dbReference>
<comment type="similarity">
    <text evidence="6">Belongs to the TRAFAC class OBG-HflX-like GTPase superfamily. HflX GTPase family.</text>
</comment>
<sequence length="453" mass="49737">MGDFSEDADRSAGPQAFIDRQEKPVRAGVVCPDVRGSGYQRTAESRLAEFEGLAEAIRLEVVFSEIVRVREVRPATFIGGGQVETLGQRVEAEGIELLLFDASLSPIQQRNLERETGAKVLDRTALILEIFGERAATREGVLQVELAHLNYQKSRLVRSWTHLERQRGGFGFLGGPGETQIESDRRLLQERISLIEERLDKVKRTRAVQRRRRNVVSFPIVALVGYTNAGKSSLFNILTGAGVFAEDLLFATLDTTVRKIELPHGREVMLSDTVGFVSELPTDLVAAFRATLEEVVEADVVLHVRDVSNPDHAAQANDVLGVLADLGVTAETTPIIEVWNKIDLLAGEEGRETALAGVTPASKVSAAVPVSARTGEGLDTLRLAVEAALADRSGTYRVHVPHSAGGDIGWLHSNTEVLSREEPDERGSSFVVRVEPRHLTMFLERFNGRLERV</sequence>
<dbReference type="PANTHER" id="PTHR10229:SF0">
    <property type="entry name" value="GTP-BINDING PROTEIN 6-RELATED"/>
    <property type="match status" value="1"/>
</dbReference>
<reference evidence="10 11" key="1">
    <citation type="submission" date="2015-03" db="EMBL/GenBank/DDBJ databases">
        <authorList>
            <person name="Hassan Y.I."/>
            <person name="Lepp D."/>
            <person name="Li X.-Z."/>
            <person name="Zhou T."/>
        </authorList>
    </citation>
    <scope>NUCLEOTIDE SEQUENCE [LARGE SCALE GENOMIC DNA]</scope>
    <source>
        <strain evidence="10 11">BD-c194</strain>
    </source>
</reference>
<dbReference type="GO" id="GO:0046872">
    <property type="term" value="F:metal ion binding"/>
    <property type="evidence" value="ECO:0007669"/>
    <property type="project" value="UniProtKB-KW"/>
</dbReference>
<evidence type="ECO:0000256" key="5">
    <source>
        <dbReference type="ARBA" id="ARBA00023134"/>
    </source>
</evidence>
<feature type="binding site" evidence="7">
    <location>
        <begin position="250"/>
        <end position="254"/>
    </location>
    <ligand>
        <name>GTP</name>
        <dbReference type="ChEBI" id="CHEBI:37565"/>
    </ligand>
</feature>
<dbReference type="GO" id="GO:0005525">
    <property type="term" value="F:GTP binding"/>
    <property type="evidence" value="ECO:0007669"/>
    <property type="project" value="UniProtKB-UniRule"/>
</dbReference>
<feature type="domain" description="Hflx-type G" evidence="9">
    <location>
        <begin position="219"/>
        <end position="393"/>
    </location>
</feature>
<keyword evidence="2 8" id="KW-0479">Metal-binding</keyword>
<organism evidence="10 11">
    <name type="scientific">Devosia geojensis</name>
    <dbReference type="NCBI Taxonomy" id="443610"/>
    <lineage>
        <taxon>Bacteria</taxon>
        <taxon>Pseudomonadati</taxon>
        <taxon>Pseudomonadota</taxon>
        <taxon>Alphaproteobacteria</taxon>
        <taxon>Hyphomicrobiales</taxon>
        <taxon>Devosiaceae</taxon>
        <taxon>Devosia</taxon>
    </lineage>
</organism>
<dbReference type="EMBL" id="JZEX01000157">
    <property type="protein sequence ID" value="KKB08515.1"/>
    <property type="molecule type" value="Genomic_DNA"/>
</dbReference>
<dbReference type="RefSeq" id="WP_046110147.1">
    <property type="nucleotide sequence ID" value="NZ_JZEX01000157.1"/>
</dbReference>
<dbReference type="InterPro" id="IPR006073">
    <property type="entry name" value="GTP-bd"/>
</dbReference>